<dbReference type="InterPro" id="IPR051090">
    <property type="entry name" value="Inositol_monoP_superfamily"/>
</dbReference>
<comment type="similarity">
    <text evidence="2">Belongs to the inositol monophosphatase superfamily.</text>
</comment>
<dbReference type="GO" id="GO:0000105">
    <property type="term" value="P:L-histidine biosynthetic process"/>
    <property type="evidence" value="ECO:0007669"/>
    <property type="project" value="TreeGrafter"/>
</dbReference>
<keyword evidence="5 6" id="KW-0460">Magnesium</keyword>
<dbReference type="InterPro" id="IPR000760">
    <property type="entry name" value="Inositol_monophosphatase-like"/>
</dbReference>
<dbReference type="SUPFAM" id="SSF56655">
    <property type="entry name" value="Carbohydrate phosphatase"/>
    <property type="match status" value="2"/>
</dbReference>
<feature type="binding site" evidence="6">
    <location>
        <position position="107"/>
    </location>
    <ligand>
        <name>Mg(2+)</name>
        <dbReference type="ChEBI" id="CHEBI:18420"/>
        <label>1</label>
        <note>catalytic</note>
    </ligand>
</feature>
<evidence type="ECO:0000256" key="6">
    <source>
        <dbReference type="PIRSR" id="PIRSR600760-2"/>
    </source>
</evidence>
<keyword evidence="4" id="KW-0378">Hydrolase</keyword>
<accession>A0A6L2KXN7</accession>
<dbReference type="Pfam" id="PF00459">
    <property type="entry name" value="Inositol_P"/>
    <property type="match status" value="1"/>
</dbReference>
<dbReference type="Gene3D" id="3.30.540.10">
    <property type="entry name" value="Fructose-1,6-Bisphosphatase, subunit A, domain 1"/>
    <property type="match status" value="1"/>
</dbReference>
<proteinExistence type="inferred from homology"/>
<dbReference type="Gene3D" id="3.40.190.80">
    <property type="match status" value="1"/>
</dbReference>
<evidence type="ECO:0000313" key="7">
    <source>
        <dbReference type="EMBL" id="GEU53749.1"/>
    </source>
</evidence>
<protein>
    <submittedName>
        <fullName evidence="7">Bifunctional phosphatase IMPL2, chloroplastic</fullName>
    </submittedName>
</protein>
<dbReference type="EMBL" id="BKCJ010003222">
    <property type="protein sequence ID" value="GEU53749.1"/>
    <property type="molecule type" value="Genomic_DNA"/>
</dbReference>
<reference evidence="7" key="1">
    <citation type="journal article" date="2019" name="Sci. Rep.">
        <title>Draft genome of Tanacetum cinerariifolium, the natural source of mosquito coil.</title>
        <authorList>
            <person name="Yamashiro T."/>
            <person name="Shiraishi A."/>
            <person name="Satake H."/>
            <person name="Nakayama K."/>
        </authorList>
    </citation>
    <scope>NUCLEOTIDE SEQUENCE</scope>
</reference>
<dbReference type="PANTHER" id="PTHR43200:SF6">
    <property type="entry name" value="3'(2'),5'-BISPHOSPHATE NUCLEOTIDASE"/>
    <property type="match status" value="1"/>
</dbReference>
<evidence type="ECO:0000256" key="3">
    <source>
        <dbReference type="ARBA" id="ARBA00022723"/>
    </source>
</evidence>
<organism evidence="7">
    <name type="scientific">Tanacetum cinerariifolium</name>
    <name type="common">Dalmatian daisy</name>
    <name type="synonym">Chrysanthemum cinerariifolium</name>
    <dbReference type="NCBI Taxonomy" id="118510"/>
    <lineage>
        <taxon>Eukaryota</taxon>
        <taxon>Viridiplantae</taxon>
        <taxon>Streptophyta</taxon>
        <taxon>Embryophyta</taxon>
        <taxon>Tracheophyta</taxon>
        <taxon>Spermatophyta</taxon>
        <taxon>Magnoliopsida</taxon>
        <taxon>eudicotyledons</taxon>
        <taxon>Gunneridae</taxon>
        <taxon>Pentapetalae</taxon>
        <taxon>asterids</taxon>
        <taxon>campanulids</taxon>
        <taxon>Asterales</taxon>
        <taxon>Asteraceae</taxon>
        <taxon>Asteroideae</taxon>
        <taxon>Anthemideae</taxon>
        <taxon>Anthemidinae</taxon>
        <taxon>Tanacetum</taxon>
    </lineage>
</organism>
<keyword evidence="3 6" id="KW-0479">Metal-binding</keyword>
<dbReference type="AlphaFoldDB" id="A0A6L2KXN7"/>
<evidence type="ECO:0000256" key="5">
    <source>
        <dbReference type="ARBA" id="ARBA00022842"/>
    </source>
</evidence>
<gene>
    <name evidence="7" type="ORF">Tci_025727</name>
</gene>
<evidence type="ECO:0000256" key="4">
    <source>
        <dbReference type="ARBA" id="ARBA00022801"/>
    </source>
</evidence>
<comment type="cofactor">
    <cofactor evidence="1 6">
        <name>Mg(2+)</name>
        <dbReference type="ChEBI" id="CHEBI:18420"/>
    </cofactor>
</comment>
<sequence length="164" mass="17863">MSATIRSEGISALYSDTELDHFASVGNKLADAAGDVIRKYFRKRFDIVDKPDFSPVTIADRAAEEAMTSIIQECLPSHAIVLLISTILRGSSPAMQIILFELCFPYDFLSLIPVIEGAGGVITDWSGNHITWEASSTAEATSFNVVAAGDKQVHQQALDSLEWQ</sequence>
<comment type="caution">
    <text evidence="7">The sequence shown here is derived from an EMBL/GenBank/DDBJ whole genome shotgun (WGS) entry which is preliminary data.</text>
</comment>
<name>A0A6L2KXN7_TANCI</name>
<dbReference type="PANTHER" id="PTHR43200">
    <property type="entry name" value="PHOSPHATASE"/>
    <property type="match status" value="1"/>
</dbReference>
<evidence type="ECO:0000256" key="2">
    <source>
        <dbReference type="ARBA" id="ARBA00009759"/>
    </source>
</evidence>
<dbReference type="GO" id="GO:0016791">
    <property type="term" value="F:phosphatase activity"/>
    <property type="evidence" value="ECO:0007669"/>
    <property type="project" value="UniProtKB-ARBA"/>
</dbReference>
<dbReference type="GO" id="GO:0046872">
    <property type="term" value="F:metal ion binding"/>
    <property type="evidence" value="ECO:0007669"/>
    <property type="project" value="UniProtKB-KW"/>
</dbReference>
<evidence type="ECO:0000256" key="1">
    <source>
        <dbReference type="ARBA" id="ARBA00001946"/>
    </source>
</evidence>